<dbReference type="Proteomes" id="UP000233556">
    <property type="component" value="Unassembled WGS sequence"/>
</dbReference>
<feature type="transmembrane region" description="Helical" evidence="25">
    <location>
        <begin position="21"/>
        <end position="54"/>
    </location>
</feature>
<evidence type="ECO:0000256" key="18">
    <source>
        <dbReference type="ARBA" id="ARBA00043685"/>
    </source>
</evidence>
<keyword evidence="7 25" id="KW-0812">Transmembrane</keyword>
<evidence type="ECO:0000256" key="10">
    <source>
        <dbReference type="ARBA" id="ARBA00022989"/>
    </source>
</evidence>
<evidence type="ECO:0000256" key="6">
    <source>
        <dbReference type="ARBA" id="ARBA00022679"/>
    </source>
</evidence>
<evidence type="ECO:0000256" key="5">
    <source>
        <dbReference type="ARBA" id="ARBA00022516"/>
    </source>
</evidence>
<dbReference type="Pfam" id="PF03982">
    <property type="entry name" value="DAGAT"/>
    <property type="match status" value="1"/>
</dbReference>
<keyword evidence="5" id="KW-0444">Lipid biosynthesis</keyword>
<name>A0A2I0U7A6_LIMLA</name>
<dbReference type="PANTHER" id="PTHR12317">
    <property type="entry name" value="DIACYLGLYCEROL O-ACYLTRANSFERASE"/>
    <property type="match status" value="1"/>
</dbReference>
<keyword evidence="11" id="KW-0443">Lipid metabolism</keyword>
<evidence type="ECO:0000256" key="21">
    <source>
        <dbReference type="ARBA" id="ARBA00047737"/>
    </source>
</evidence>
<dbReference type="OrthoDB" id="264532at2759"/>
<comment type="similarity">
    <text evidence="4">Belongs to the diacylglycerol acyltransferase family.</text>
</comment>
<gene>
    <name evidence="26" type="ORF">llap_7792</name>
</gene>
<evidence type="ECO:0000256" key="3">
    <source>
        <dbReference type="ARBA" id="ARBA00005189"/>
    </source>
</evidence>
<evidence type="ECO:0000256" key="19">
    <source>
        <dbReference type="ARBA" id="ARBA00043696"/>
    </source>
</evidence>
<comment type="catalytic activity">
    <reaction evidence="19">
        <text>a 1-acylglycerol + an acyl-CoA = a 1,2-diacylglycerol + CoA</text>
        <dbReference type="Rhea" id="RHEA:39943"/>
        <dbReference type="ChEBI" id="CHEBI:35759"/>
        <dbReference type="ChEBI" id="CHEBI:49172"/>
        <dbReference type="ChEBI" id="CHEBI:57287"/>
        <dbReference type="ChEBI" id="CHEBI:58342"/>
    </reaction>
    <physiologicalReaction direction="left-to-right" evidence="19">
        <dbReference type="Rhea" id="RHEA:39944"/>
    </physiologicalReaction>
</comment>
<comment type="catalytic activity">
    <reaction evidence="18">
        <text>a 1-acylglycerol + an acyl-CoA = a 1,3-diacylglycerol + CoA</text>
        <dbReference type="Rhea" id="RHEA:77571"/>
        <dbReference type="ChEBI" id="CHEBI:35759"/>
        <dbReference type="ChEBI" id="CHEBI:47777"/>
        <dbReference type="ChEBI" id="CHEBI:57287"/>
        <dbReference type="ChEBI" id="CHEBI:58342"/>
    </reaction>
    <physiologicalReaction direction="left-to-right" evidence="18">
        <dbReference type="Rhea" id="RHEA:77572"/>
    </physiologicalReaction>
</comment>
<evidence type="ECO:0000256" key="20">
    <source>
        <dbReference type="ARBA" id="ARBA00043704"/>
    </source>
</evidence>
<dbReference type="EMBL" id="KZ506059">
    <property type="protein sequence ID" value="PKU41901.1"/>
    <property type="molecule type" value="Genomic_DNA"/>
</dbReference>
<evidence type="ECO:0000256" key="1">
    <source>
        <dbReference type="ARBA" id="ARBA00004477"/>
    </source>
</evidence>
<reference evidence="27" key="1">
    <citation type="submission" date="2017-11" db="EMBL/GenBank/DDBJ databases">
        <authorList>
            <person name="Lima N.C."/>
            <person name="Parody-Merino A.M."/>
            <person name="Battley P.F."/>
            <person name="Fidler A.E."/>
            <person name="Prosdocimi F."/>
        </authorList>
    </citation>
    <scope>NUCLEOTIDE SEQUENCE [LARGE SCALE GENOMIC DNA]</scope>
</reference>
<proteinExistence type="inferred from homology"/>
<keyword evidence="12 25" id="KW-0472">Membrane</keyword>
<dbReference type="GO" id="GO:0005789">
    <property type="term" value="C:endoplasmic reticulum membrane"/>
    <property type="evidence" value="ECO:0007669"/>
    <property type="project" value="UniProtKB-SubCell"/>
</dbReference>
<comment type="catalytic activity">
    <reaction evidence="21">
        <text>a 3-acyl-sn-glycerol + an acyl-CoA = a 1,3-diacyl-sn-glycerol + CoA</text>
        <dbReference type="Rhea" id="RHEA:77555"/>
        <dbReference type="ChEBI" id="CHEBI:57287"/>
        <dbReference type="ChEBI" id="CHEBI:58342"/>
        <dbReference type="ChEBI" id="CHEBI:64760"/>
        <dbReference type="ChEBI" id="CHEBI:77272"/>
    </reaction>
    <physiologicalReaction direction="left-to-right" evidence="21">
        <dbReference type="Rhea" id="RHEA:77556"/>
    </physiologicalReaction>
</comment>
<dbReference type="InterPro" id="IPR007130">
    <property type="entry name" value="DAGAT"/>
</dbReference>
<dbReference type="GO" id="GO:0006651">
    <property type="term" value="P:diacylglycerol biosynthetic process"/>
    <property type="evidence" value="ECO:0007669"/>
    <property type="project" value="TreeGrafter"/>
</dbReference>
<keyword evidence="9" id="KW-0256">Endoplasmic reticulum</keyword>
<evidence type="ECO:0000256" key="9">
    <source>
        <dbReference type="ARBA" id="ARBA00022824"/>
    </source>
</evidence>
<dbReference type="EC" id="2.3.1.22" evidence="15"/>
<evidence type="ECO:0000256" key="16">
    <source>
        <dbReference type="ARBA" id="ARBA00043656"/>
    </source>
</evidence>
<dbReference type="GO" id="GO:0003846">
    <property type="term" value="F:2-acylglycerol O-acyltransferase activity"/>
    <property type="evidence" value="ECO:0007669"/>
    <property type="project" value="UniProtKB-EC"/>
</dbReference>
<comment type="catalytic activity">
    <reaction evidence="20">
        <text>a 2-acylglycerol + an acyl-CoA = a 1,2-diacylglycerol + CoA</text>
        <dbReference type="Rhea" id="RHEA:16741"/>
        <dbReference type="ChEBI" id="CHEBI:17389"/>
        <dbReference type="ChEBI" id="CHEBI:49172"/>
        <dbReference type="ChEBI" id="CHEBI:57287"/>
        <dbReference type="ChEBI" id="CHEBI:58342"/>
        <dbReference type="EC" id="2.3.1.22"/>
    </reaction>
    <physiologicalReaction direction="left-to-right" evidence="20">
        <dbReference type="Rhea" id="RHEA:16742"/>
    </physiologicalReaction>
</comment>
<sequence>MIWYRGLKVKALKGDRCDSCSLCAAFLSLVAEFCCGFFVILILGNFWFLAVLYLLWLYLDWDTPCTGGRRYQWVRSWTVWKYFREYFPIHVSKRFLIEL</sequence>
<evidence type="ECO:0000313" key="27">
    <source>
        <dbReference type="Proteomes" id="UP000233556"/>
    </source>
</evidence>
<evidence type="ECO:0000256" key="12">
    <source>
        <dbReference type="ARBA" id="ARBA00023136"/>
    </source>
</evidence>
<comment type="catalytic activity">
    <reaction evidence="17">
        <text>a 2-acylglycerol + an acyl-CoA = a 2,3-diacyl-sn-glycerol + CoA</text>
        <dbReference type="Rhea" id="RHEA:38467"/>
        <dbReference type="ChEBI" id="CHEBI:17389"/>
        <dbReference type="ChEBI" id="CHEBI:57287"/>
        <dbReference type="ChEBI" id="CHEBI:58342"/>
        <dbReference type="ChEBI" id="CHEBI:75524"/>
    </reaction>
    <physiologicalReaction direction="left-to-right" evidence="17">
        <dbReference type="Rhea" id="RHEA:38468"/>
    </physiologicalReaction>
</comment>
<comment type="pathway">
    <text evidence="3">Lipid metabolism.</text>
</comment>
<evidence type="ECO:0000256" key="22">
    <source>
        <dbReference type="ARBA" id="ARBA00049073"/>
    </source>
</evidence>
<evidence type="ECO:0000256" key="2">
    <source>
        <dbReference type="ARBA" id="ARBA00004771"/>
    </source>
</evidence>
<comment type="subcellular location">
    <subcellularLocation>
        <location evidence="1">Endoplasmic reticulum membrane</location>
        <topology evidence="1">Multi-pass membrane protein</topology>
    </subcellularLocation>
</comment>
<keyword evidence="27" id="KW-1185">Reference proteome</keyword>
<organism evidence="26 27">
    <name type="scientific">Limosa lapponica baueri</name>
    <dbReference type="NCBI Taxonomy" id="1758121"/>
    <lineage>
        <taxon>Eukaryota</taxon>
        <taxon>Metazoa</taxon>
        <taxon>Chordata</taxon>
        <taxon>Craniata</taxon>
        <taxon>Vertebrata</taxon>
        <taxon>Euteleostomi</taxon>
        <taxon>Archelosauria</taxon>
        <taxon>Archosauria</taxon>
        <taxon>Dinosauria</taxon>
        <taxon>Saurischia</taxon>
        <taxon>Theropoda</taxon>
        <taxon>Coelurosauria</taxon>
        <taxon>Aves</taxon>
        <taxon>Neognathae</taxon>
        <taxon>Neoaves</taxon>
        <taxon>Charadriiformes</taxon>
        <taxon>Scolopacidae</taxon>
        <taxon>Limosa</taxon>
    </lineage>
</organism>
<dbReference type="AlphaFoldDB" id="A0A2I0U7A6"/>
<dbReference type="GO" id="GO:0004144">
    <property type="term" value="F:diacylglycerol O-acyltransferase activity"/>
    <property type="evidence" value="ECO:0007669"/>
    <property type="project" value="TreeGrafter"/>
</dbReference>
<evidence type="ECO:0000256" key="8">
    <source>
        <dbReference type="ARBA" id="ARBA00022798"/>
    </source>
</evidence>
<reference evidence="27" key="2">
    <citation type="submission" date="2017-12" db="EMBL/GenBank/DDBJ databases">
        <title>Genome sequence of the Bar-tailed Godwit (Limosa lapponica baueri).</title>
        <authorList>
            <person name="Lima N.C.B."/>
            <person name="Parody-Merino A.M."/>
            <person name="Battley P.F."/>
            <person name="Fidler A.E."/>
            <person name="Prosdocimi F."/>
        </authorList>
    </citation>
    <scope>NUCLEOTIDE SEQUENCE [LARGE SCALE GENOMIC DNA]</scope>
</reference>
<evidence type="ECO:0000256" key="14">
    <source>
        <dbReference type="ARBA" id="ARBA00023315"/>
    </source>
</evidence>
<evidence type="ECO:0000313" key="26">
    <source>
        <dbReference type="EMBL" id="PKU41901.1"/>
    </source>
</evidence>
<dbReference type="GO" id="GO:0006071">
    <property type="term" value="P:glycerol metabolic process"/>
    <property type="evidence" value="ECO:0007669"/>
    <property type="project" value="UniProtKB-KW"/>
</dbReference>
<evidence type="ECO:0000256" key="25">
    <source>
        <dbReference type="SAM" id="Phobius"/>
    </source>
</evidence>
<evidence type="ECO:0000256" key="24">
    <source>
        <dbReference type="ARBA" id="ARBA00049794"/>
    </source>
</evidence>
<evidence type="ECO:0000256" key="17">
    <source>
        <dbReference type="ARBA" id="ARBA00043663"/>
    </source>
</evidence>
<keyword evidence="10 25" id="KW-1133">Transmembrane helix</keyword>
<evidence type="ECO:0000256" key="13">
    <source>
        <dbReference type="ARBA" id="ARBA00023180"/>
    </source>
</evidence>
<evidence type="ECO:0000256" key="23">
    <source>
        <dbReference type="ARBA" id="ARBA00049746"/>
    </source>
</evidence>
<comment type="pathway">
    <text evidence="2">Glycerolipid metabolism; triacylglycerol biosynthesis.</text>
</comment>
<evidence type="ECO:0000256" key="15">
    <source>
        <dbReference type="ARBA" id="ARBA00039151"/>
    </source>
</evidence>
<keyword evidence="13" id="KW-0325">Glycoprotein</keyword>
<keyword evidence="8" id="KW-0319">Glycerol metabolism</keyword>
<comment type="catalytic activity">
    <reaction evidence="16">
        <text>a 2-acylglycerol + an acyl-CoA = a 1,2-diacyl-sn-glycerol + CoA</text>
        <dbReference type="Rhea" id="RHEA:32947"/>
        <dbReference type="ChEBI" id="CHEBI:17389"/>
        <dbReference type="ChEBI" id="CHEBI:17815"/>
        <dbReference type="ChEBI" id="CHEBI:57287"/>
        <dbReference type="ChEBI" id="CHEBI:58342"/>
    </reaction>
    <physiologicalReaction direction="left-to-right" evidence="16">
        <dbReference type="Rhea" id="RHEA:32948"/>
    </physiologicalReaction>
</comment>
<evidence type="ECO:0000256" key="7">
    <source>
        <dbReference type="ARBA" id="ARBA00022692"/>
    </source>
</evidence>
<accession>A0A2I0U7A6</accession>
<keyword evidence="14" id="KW-0012">Acyltransferase</keyword>
<evidence type="ECO:0000256" key="4">
    <source>
        <dbReference type="ARBA" id="ARBA00005420"/>
    </source>
</evidence>
<dbReference type="GO" id="GO:0019432">
    <property type="term" value="P:triglyceride biosynthetic process"/>
    <property type="evidence" value="ECO:0007669"/>
    <property type="project" value="TreeGrafter"/>
</dbReference>
<dbReference type="PANTHER" id="PTHR12317:SF26">
    <property type="entry name" value="2-ACYLGLYCEROL O-ACYLTRANSFERASE 1"/>
    <property type="match status" value="1"/>
</dbReference>
<keyword evidence="6" id="KW-0808">Transferase</keyword>
<evidence type="ECO:0000256" key="11">
    <source>
        <dbReference type="ARBA" id="ARBA00023098"/>
    </source>
</evidence>
<protein>
    <recommendedName>
        <fullName evidence="23">2-acylglycerol O-acyltransferase 1</fullName>
        <ecNumber evidence="15">2.3.1.22</ecNumber>
    </recommendedName>
    <alternativeName>
        <fullName evidence="24">Monoacylglycerol O-acyltransferase 1</fullName>
    </alternativeName>
</protein>
<comment type="catalytic activity">
    <reaction evidence="22">
        <text>a 1-acyl-sn-glycerol + an acyl-CoA = a 1,3-diacyl-sn-glycerol + CoA</text>
        <dbReference type="Rhea" id="RHEA:77559"/>
        <dbReference type="ChEBI" id="CHEBI:57287"/>
        <dbReference type="ChEBI" id="CHEBI:58342"/>
        <dbReference type="ChEBI" id="CHEBI:64683"/>
        <dbReference type="ChEBI" id="CHEBI:77272"/>
    </reaction>
    <physiologicalReaction direction="left-to-right" evidence="22">
        <dbReference type="Rhea" id="RHEA:77560"/>
    </physiologicalReaction>
</comment>